<dbReference type="AlphaFoldDB" id="A0AAW8R7U4"/>
<feature type="region of interest" description="Disordered" evidence="1">
    <location>
        <begin position="64"/>
        <end position="157"/>
    </location>
</feature>
<dbReference type="Proteomes" id="UP001249945">
    <property type="component" value="Unassembled WGS sequence"/>
</dbReference>
<comment type="caution">
    <text evidence="2">The sequence shown here is derived from an EMBL/GenBank/DDBJ whole genome shotgun (WGS) entry which is preliminary data.</text>
</comment>
<name>A0AAW8R7U4_CARDV</name>
<feature type="compositionally biased region" description="Basic and acidic residues" evidence="1">
    <location>
        <begin position="64"/>
        <end position="98"/>
    </location>
</feature>
<evidence type="ECO:0000313" key="3">
    <source>
        <dbReference type="Proteomes" id="UP001249945"/>
    </source>
</evidence>
<reference evidence="2" key="1">
    <citation type="submission" date="2022-04" db="EMBL/GenBank/DDBJ databases">
        <title>Draft genome sequences of lactic acid bacteria (LAB) strains involved in meat spoilage.</title>
        <authorList>
            <person name="Palevich N."/>
        </authorList>
    </citation>
    <scope>NUCLEOTIDE SEQUENCE</scope>
    <source>
        <strain evidence="2">9-14</strain>
    </source>
</reference>
<evidence type="ECO:0008006" key="4">
    <source>
        <dbReference type="Google" id="ProtNLM"/>
    </source>
</evidence>
<gene>
    <name evidence="2" type="ORF">MX635_05085</name>
</gene>
<evidence type="ECO:0000313" key="2">
    <source>
        <dbReference type="EMBL" id="MDT1973769.1"/>
    </source>
</evidence>
<dbReference type="EMBL" id="JALRMR010000004">
    <property type="protein sequence ID" value="MDT1973769.1"/>
    <property type="molecule type" value="Genomic_DNA"/>
</dbReference>
<evidence type="ECO:0000256" key="1">
    <source>
        <dbReference type="SAM" id="MobiDB-lite"/>
    </source>
</evidence>
<feature type="compositionally biased region" description="Low complexity" evidence="1">
    <location>
        <begin position="99"/>
        <end position="111"/>
    </location>
</feature>
<organism evidence="2 3">
    <name type="scientific">Carnobacterium divergens</name>
    <name type="common">Lactobacillus divergens</name>
    <dbReference type="NCBI Taxonomy" id="2748"/>
    <lineage>
        <taxon>Bacteria</taxon>
        <taxon>Bacillati</taxon>
        <taxon>Bacillota</taxon>
        <taxon>Bacilli</taxon>
        <taxon>Lactobacillales</taxon>
        <taxon>Carnobacteriaceae</taxon>
        <taxon>Carnobacterium</taxon>
    </lineage>
</organism>
<proteinExistence type="predicted"/>
<feature type="compositionally biased region" description="Polar residues" evidence="1">
    <location>
        <begin position="123"/>
        <end position="136"/>
    </location>
</feature>
<dbReference type="RefSeq" id="WP_311780203.1">
    <property type="nucleotide sequence ID" value="NZ_JALRMR010000004.1"/>
</dbReference>
<accession>A0AAW8R7U4</accession>
<protein>
    <recommendedName>
        <fullName evidence="4">Lipoprotein</fullName>
    </recommendedName>
</protein>
<sequence length="171" mass="19808">MKNKKLITIISVLFILLIGGATFYAFNKAQDDRQEKMELVQKKIDKENKKKQDKIVAEKKKLEEEKKKLEEEQKAKQDELDRLQAEKESIAQENERSKQAAQEQKVQVVQQPTAQPEAPAVTTPPTSDNQDSSSQLKHPENLEKPFYTWDQAQKDGLSSAEYQKKIEEMYQ</sequence>